<evidence type="ECO:0000313" key="5">
    <source>
        <dbReference type="EMBL" id="MBU9722211.1"/>
    </source>
</evidence>
<dbReference type="PANTHER" id="PTHR42721">
    <property type="entry name" value="SUGAR HYDROLASE-RELATED"/>
    <property type="match status" value="1"/>
</dbReference>
<dbReference type="Pfam" id="PF01915">
    <property type="entry name" value="Glyco_hydro_3_C"/>
    <property type="match status" value="1"/>
</dbReference>
<dbReference type="Gene3D" id="2.60.40.10">
    <property type="entry name" value="Immunoglobulins"/>
    <property type="match status" value="1"/>
</dbReference>
<reference evidence="5 6" key="1">
    <citation type="submission" date="2021-06" db="EMBL/GenBank/DDBJ databases">
        <title>Bacillus sp. RD4P76, an endophyte from a halophyte.</title>
        <authorList>
            <person name="Sun J.-Q."/>
        </authorList>
    </citation>
    <scope>NUCLEOTIDE SEQUENCE [LARGE SCALE GENOMIC DNA]</scope>
    <source>
        <strain evidence="5 6">JCM 17098</strain>
    </source>
</reference>
<evidence type="ECO:0000313" key="6">
    <source>
        <dbReference type="Proteomes" id="UP000790580"/>
    </source>
</evidence>
<dbReference type="SMART" id="SM01217">
    <property type="entry name" value="Fn3_like"/>
    <property type="match status" value="1"/>
</dbReference>
<protein>
    <submittedName>
        <fullName evidence="5">Glycoside hydrolase family 3 C-terminal domain-containing protein</fullName>
    </submittedName>
</protein>
<evidence type="ECO:0000256" key="1">
    <source>
        <dbReference type="ARBA" id="ARBA00005336"/>
    </source>
</evidence>
<keyword evidence="2" id="KW-0732">Signal</keyword>
<evidence type="ECO:0000256" key="2">
    <source>
        <dbReference type="ARBA" id="ARBA00022729"/>
    </source>
</evidence>
<dbReference type="InterPro" id="IPR026891">
    <property type="entry name" value="Fn3-like"/>
</dbReference>
<evidence type="ECO:0000256" key="3">
    <source>
        <dbReference type="ARBA" id="ARBA00022801"/>
    </source>
</evidence>
<keyword evidence="6" id="KW-1185">Reference proteome</keyword>
<feature type="domain" description="Fibronectin type III-like" evidence="4">
    <location>
        <begin position="627"/>
        <end position="696"/>
    </location>
</feature>
<accession>A0ABS6JUI8</accession>
<comment type="similarity">
    <text evidence="1">Belongs to the glycosyl hydrolase 3 family.</text>
</comment>
<dbReference type="PANTHER" id="PTHR42721:SF3">
    <property type="entry name" value="BETA-D-XYLOSIDASE 5-RELATED"/>
    <property type="match status" value="1"/>
</dbReference>
<dbReference type="InterPro" id="IPR002772">
    <property type="entry name" value="Glyco_hydro_3_C"/>
</dbReference>
<dbReference type="InterPro" id="IPR013783">
    <property type="entry name" value="Ig-like_fold"/>
</dbReference>
<name>A0ABS6JUI8_9BACI</name>
<sequence length="725" mass="80843">METDTTKYLDENLSFEERVKDLVSRMTLKEKVSQMIHKSCAIPRLGIPSYNWWNEALHGVARAGVSTMFPQAIGMAATFDDQLIKNVADVVATEGRAKHHEYARKNDRGIYKGLTFWSPNINIFRDPRWGRGHETYGEDPFLSGKLGVSYIHGLQGDHTKYLKTAACAKHFAVHSGPEAERHEFNAEVSKKDLYETYLPAFRDCVIEGKAESVMGAYNAVNGEPCCGSKTLLQDILRGDWGFEGHVVSDCWAIKDFHEGHHVTKTEVESAAYGLNHGCDLNCGSMYVHLVKAYEKGMITDEVLDESVGRLMLTRMKLGMFDNPENVPFSDTPYELNDCPEHNELALEVSKKSLVLLKNEGPILPLNKNQLNSIAVIGPNAHSRAALVGNYEGTASEYVTVVDGIRETVNKDTRIYYAEGCHLFKEKMAGLDEPKSRFAEALAVAERADVVVICLGLDATIEGEEMHKSNDFGSGDKYNLELPGLQQELLEAIHRTGKPVILVNISGSALALNWADENVPAIVQAWYPGAQGGRAIASLLFGDYSPSGKLPVTFYRTTEELPDFRDYAMKNRTYRYMKNEALYPFGYGLSYTTFEYEPIEGVTQSVRAGENVEFTIKVKNTGEQVADEIVQLYVKDVEATVGVPNWELKGFRNVTLSPDEEREVSFTLTPRELSIINEVGQRILEPGKFEIYIGGSQPDQRSVALTGTEVLKYELEVTGNALDLEY</sequence>
<dbReference type="Pfam" id="PF14310">
    <property type="entry name" value="Fn3-like"/>
    <property type="match status" value="1"/>
</dbReference>
<dbReference type="InterPro" id="IPR017853">
    <property type="entry name" value="GH"/>
</dbReference>
<dbReference type="SUPFAM" id="SSF51445">
    <property type="entry name" value="(Trans)glycosidases"/>
    <property type="match status" value="1"/>
</dbReference>
<dbReference type="Pfam" id="PF00933">
    <property type="entry name" value="Glyco_hydro_3"/>
    <property type="match status" value="1"/>
</dbReference>
<dbReference type="GO" id="GO:0016787">
    <property type="term" value="F:hydrolase activity"/>
    <property type="evidence" value="ECO:0007669"/>
    <property type="project" value="UniProtKB-KW"/>
</dbReference>
<gene>
    <name evidence="5" type="ORF">KS407_12265</name>
</gene>
<dbReference type="InterPro" id="IPR001764">
    <property type="entry name" value="Glyco_hydro_3_N"/>
</dbReference>
<dbReference type="Gene3D" id="3.20.20.300">
    <property type="entry name" value="Glycoside hydrolase, family 3, N-terminal domain"/>
    <property type="match status" value="1"/>
</dbReference>
<keyword evidence="3 5" id="KW-0378">Hydrolase</keyword>
<evidence type="ECO:0000259" key="4">
    <source>
        <dbReference type="SMART" id="SM01217"/>
    </source>
</evidence>
<dbReference type="PRINTS" id="PR00133">
    <property type="entry name" value="GLHYDRLASE3"/>
</dbReference>
<organism evidence="5 6">
    <name type="scientific">Evansella alkalicola</name>
    <dbReference type="NCBI Taxonomy" id="745819"/>
    <lineage>
        <taxon>Bacteria</taxon>
        <taxon>Bacillati</taxon>
        <taxon>Bacillota</taxon>
        <taxon>Bacilli</taxon>
        <taxon>Bacillales</taxon>
        <taxon>Bacillaceae</taxon>
        <taxon>Evansella</taxon>
    </lineage>
</organism>
<dbReference type="Gene3D" id="3.40.50.1700">
    <property type="entry name" value="Glycoside hydrolase family 3 C-terminal domain"/>
    <property type="match status" value="1"/>
</dbReference>
<dbReference type="Proteomes" id="UP000790580">
    <property type="component" value="Unassembled WGS sequence"/>
</dbReference>
<proteinExistence type="inferred from homology"/>
<dbReference type="EMBL" id="JAHQCR010000050">
    <property type="protein sequence ID" value="MBU9722211.1"/>
    <property type="molecule type" value="Genomic_DNA"/>
</dbReference>
<dbReference type="InterPro" id="IPR036881">
    <property type="entry name" value="Glyco_hydro_3_C_sf"/>
</dbReference>
<dbReference type="RefSeq" id="WP_088076447.1">
    <property type="nucleotide sequence ID" value="NZ_JAHQCR010000050.1"/>
</dbReference>
<comment type="caution">
    <text evidence="5">The sequence shown here is derived from an EMBL/GenBank/DDBJ whole genome shotgun (WGS) entry which is preliminary data.</text>
</comment>
<dbReference type="InterPro" id="IPR044993">
    <property type="entry name" value="BXL"/>
</dbReference>
<dbReference type="InterPro" id="IPR036962">
    <property type="entry name" value="Glyco_hydro_3_N_sf"/>
</dbReference>
<dbReference type="SUPFAM" id="SSF52279">
    <property type="entry name" value="Beta-D-glucan exohydrolase, C-terminal domain"/>
    <property type="match status" value="1"/>
</dbReference>